<evidence type="ECO:0000313" key="2">
    <source>
        <dbReference type="EMBL" id="VDN45479.1"/>
    </source>
</evidence>
<feature type="domain" description="Epg5-like central TPR repeats" evidence="1">
    <location>
        <begin position="2"/>
        <end position="144"/>
    </location>
</feature>
<accession>A0A183EZJ1</accession>
<evidence type="ECO:0000259" key="1">
    <source>
        <dbReference type="Pfam" id="PF26103"/>
    </source>
</evidence>
<reference evidence="2 3" key="2">
    <citation type="submission" date="2018-11" db="EMBL/GenBank/DDBJ databases">
        <authorList>
            <consortium name="Pathogen Informatics"/>
        </authorList>
    </citation>
    <scope>NUCLEOTIDE SEQUENCE [LARGE SCALE GENOMIC DNA]</scope>
</reference>
<keyword evidence="3" id="KW-1185">Reference proteome</keyword>
<reference evidence="4" key="1">
    <citation type="submission" date="2016-06" db="UniProtKB">
        <authorList>
            <consortium name="WormBaseParasite"/>
        </authorList>
    </citation>
    <scope>IDENTIFICATION</scope>
</reference>
<dbReference type="InterPro" id="IPR059030">
    <property type="entry name" value="TPR_Epg5_mid"/>
</dbReference>
<evidence type="ECO:0000313" key="4">
    <source>
        <dbReference type="WBParaSite" id="GPUH_0002641201-mRNA-1"/>
    </source>
</evidence>
<organism evidence="4">
    <name type="scientific">Gongylonema pulchrum</name>
    <dbReference type="NCBI Taxonomy" id="637853"/>
    <lineage>
        <taxon>Eukaryota</taxon>
        <taxon>Metazoa</taxon>
        <taxon>Ecdysozoa</taxon>
        <taxon>Nematoda</taxon>
        <taxon>Chromadorea</taxon>
        <taxon>Rhabditida</taxon>
        <taxon>Spirurina</taxon>
        <taxon>Spiruromorpha</taxon>
        <taxon>Spiruroidea</taxon>
        <taxon>Gongylonematidae</taxon>
        <taxon>Gongylonema</taxon>
    </lineage>
</organism>
<sequence length="146" mass="16420">MAVQFQKSRNDLTTRLYGVWSKYLAKVSFLAGFFLYNSASMSFDSQQSVSKLESELHQIFEKCVRVFGPLLEPFGAGFAPWQPADAEVAVAVLENFMSLLGHLHLLYDAYFPPGSENLATLLWRYYAEKIAILVRGGAHVHQIIVS</sequence>
<evidence type="ECO:0000313" key="3">
    <source>
        <dbReference type="Proteomes" id="UP000271098"/>
    </source>
</evidence>
<dbReference type="EMBL" id="UYRT01110424">
    <property type="protein sequence ID" value="VDN45479.1"/>
    <property type="molecule type" value="Genomic_DNA"/>
</dbReference>
<dbReference type="Proteomes" id="UP000271098">
    <property type="component" value="Unassembled WGS sequence"/>
</dbReference>
<dbReference type="WBParaSite" id="GPUH_0002641201-mRNA-1">
    <property type="protein sequence ID" value="GPUH_0002641201-mRNA-1"/>
    <property type="gene ID" value="GPUH_0002641201"/>
</dbReference>
<protein>
    <submittedName>
        <fullName evidence="4">EST1_DNA_bind domain-containing protein</fullName>
    </submittedName>
</protein>
<gene>
    <name evidence="2" type="ORF">GPUH_LOCUS26382</name>
</gene>
<name>A0A183EZJ1_9BILA</name>
<proteinExistence type="predicted"/>
<dbReference type="AlphaFoldDB" id="A0A183EZJ1"/>
<dbReference type="Pfam" id="PF26103">
    <property type="entry name" value="TPR_Epg5"/>
    <property type="match status" value="1"/>
</dbReference>
<dbReference type="OrthoDB" id="5809132at2759"/>